<accession>A0A975FMB9</accession>
<reference evidence="4" key="1">
    <citation type="submission" date="2021-03" db="EMBL/GenBank/DDBJ databases">
        <title>Agromyces archimandritus sp. nov., isolated from the cockroach Archimandrita tessellata.</title>
        <authorList>
            <person name="Guzman J."/>
            <person name="Ortuzar M."/>
            <person name="Poehlein A."/>
            <person name="Daniel R."/>
            <person name="Trujillo M."/>
            <person name="Vilcinskas A."/>
        </authorList>
    </citation>
    <scope>NUCLEOTIDE SEQUENCE</scope>
    <source>
        <strain evidence="4">G127AT</strain>
    </source>
</reference>
<feature type="transmembrane region" description="Helical" evidence="2">
    <location>
        <begin position="140"/>
        <end position="166"/>
    </location>
</feature>
<name>A0A975FMB9_9MICO</name>
<keyword evidence="2" id="KW-0812">Transmembrane</keyword>
<evidence type="ECO:0000259" key="3">
    <source>
        <dbReference type="Pfam" id="PF07331"/>
    </source>
</evidence>
<evidence type="ECO:0000313" key="5">
    <source>
        <dbReference type="Proteomes" id="UP000671914"/>
    </source>
</evidence>
<dbReference type="EMBL" id="CP071696">
    <property type="protein sequence ID" value="QTX04527.1"/>
    <property type="molecule type" value="Genomic_DNA"/>
</dbReference>
<dbReference type="InterPro" id="IPR009936">
    <property type="entry name" value="DUF1468"/>
</dbReference>
<dbReference type="Pfam" id="PF07331">
    <property type="entry name" value="TctB"/>
    <property type="match status" value="1"/>
</dbReference>
<evidence type="ECO:0000256" key="1">
    <source>
        <dbReference type="SAM" id="MobiDB-lite"/>
    </source>
</evidence>
<feature type="domain" description="DUF1468" evidence="3">
    <location>
        <begin position="34"/>
        <end position="167"/>
    </location>
</feature>
<keyword evidence="5" id="KW-1185">Reference proteome</keyword>
<dbReference type="Proteomes" id="UP000671914">
    <property type="component" value="Chromosome"/>
</dbReference>
<dbReference type="KEGG" id="aarc:G127AT_14885"/>
<feature type="compositionally biased region" description="Low complexity" evidence="1">
    <location>
        <begin position="8"/>
        <end position="19"/>
    </location>
</feature>
<feature type="transmembrane region" description="Helical" evidence="2">
    <location>
        <begin position="97"/>
        <end position="120"/>
    </location>
</feature>
<protein>
    <submittedName>
        <fullName evidence="4">Tripartite tricarboxylate transporter TctB family protein</fullName>
    </submittedName>
</protein>
<proteinExistence type="predicted"/>
<evidence type="ECO:0000256" key="2">
    <source>
        <dbReference type="SAM" id="Phobius"/>
    </source>
</evidence>
<feature type="transmembrane region" description="Helical" evidence="2">
    <location>
        <begin position="33"/>
        <end position="53"/>
    </location>
</feature>
<evidence type="ECO:0000313" key="4">
    <source>
        <dbReference type="EMBL" id="QTX04527.1"/>
    </source>
</evidence>
<organism evidence="4 5">
    <name type="scientific">Agromyces archimandritae</name>
    <dbReference type="NCBI Taxonomy" id="2781962"/>
    <lineage>
        <taxon>Bacteria</taxon>
        <taxon>Bacillati</taxon>
        <taxon>Actinomycetota</taxon>
        <taxon>Actinomycetes</taxon>
        <taxon>Micrococcales</taxon>
        <taxon>Microbacteriaceae</taxon>
        <taxon>Agromyces</taxon>
    </lineage>
</organism>
<feature type="region of interest" description="Disordered" evidence="1">
    <location>
        <begin position="1"/>
        <end position="21"/>
    </location>
</feature>
<keyword evidence="2" id="KW-1133">Transmembrane helix</keyword>
<sequence>MTSPGLGAVPPAADTTPVPIDESAEPAGPLNNLIAAGATAALGVYGFVSSFAFGIGTPQSPGPGLWPMLISAAVVVLSLAQIIVGRRGGGGEVFVRGSWMAAAGLATLIAYVAVLPFIGFEIPTLLLTAVWMRFLGHETWLATAITAVSVVVVFYLVFVVALSTAVPHLF</sequence>
<dbReference type="RefSeq" id="WP_210898205.1">
    <property type="nucleotide sequence ID" value="NZ_CP071696.1"/>
</dbReference>
<dbReference type="AlphaFoldDB" id="A0A975FMB9"/>
<keyword evidence="2" id="KW-0472">Membrane</keyword>
<feature type="transmembrane region" description="Helical" evidence="2">
    <location>
        <begin position="65"/>
        <end position="85"/>
    </location>
</feature>
<gene>
    <name evidence="4" type="ORF">G127AT_14885</name>
</gene>